<dbReference type="PROSITE" id="PS51257">
    <property type="entry name" value="PROKAR_LIPOPROTEIN"/>
    <property type="match status" value="1"/>
</dbReference>
<feature type="transmembrane region" description="Helical" evidence="6">
    <location>
        <begin position="82"/>
        <end position="111"/>
    </location>
</feature>
<dbReference type="Proteomes" id="UP000595254">
    <property type="component" value="Chromosome"/>
</dbReference>
<dbReference type="PANTHER" id="PTHR12677">
    <property type="entry name" value="GOLGI APPARATUS MEMBRANE PROTEIN TVP38-RELATED"/>
    <property type="match status" value="1"/>
</dbReference>
<feature type="transmembrane region" description="Helical" evidence="6">
    <location>
        <begin position="51"/>
        <end position="75"/>
    </location>
</feature>
<organism evidence="8 9">
    <name type="scientific">Peribacillus psychrosaccharolyticus</name>
    <name type="common">Bacillus psychrosaccharolyticus</name>
    <dbReference type="NCBI Taxonomy" id="1407"/>
    <lineage>
        <taxon>Bacteria</taxon>
        <taxon>Bacillati</taxon>
        <taxon>Bacillota</taxon>
        <taxon>Bacilli</taxon>
        <taxon>Bacillales</taxon>
        <taxon>Bacillaceae</taxon>
        <taxon>Peribacillus</taxon>
    </lineage>
</organism>
<proteinExistence type="inferred from homology"/>
<dbReference type="KEGG" id="ppsr:I6J18_08465"/>
<keyword evidence="4 6" id="KW-1133">Transmembrane helix</keyword>
<gene>
    <name evidence="8" type="ORF">I6J18_08465</name>
</gene>
<feature type="transmembrane region" description="Helical" evidence="6">
    <location>
        <begin position="7"/>
        <end position="26"/>
    </location>
</feature>
<protein>
    <recommendedName>
        <fullName evidence="6">TVP38/TMEM64 family membrane protein</fullName>
    </recommendedName>
</protein>
<dbReference type="InterPro" id="IPR032816">
    <property type="entry name" value="VTT_dom"/>
</dbReference>
<evidence type="ECO:0000256" key="5">
    <source>
        <dbReference type="ARBA" id="ARBA00023136"/>
    </source>
</evidence>
<keyword evidence="3 6" id="KW-0812">Transmembrane</keyword>
<feature type="transmembrane region" description="Helical" evidence="6">
    <location>
        <begin position="164"/>
        <end position="188"/>
    </location>
</feature>
<reference evidence="8 9" key="1">
    <citation type="submission" date="2021-01" db="EMBL/GenBank/DDBJ databases">
        <title>FDA dAtabase for Regulatory Grade micrObial Sequences (FDA-ARGOS): Supporting development and validation of Infectious Disease Dx tests.</title>
        <authorList>
            <person name="Nelson B."/>
            <person name="Plummer A."/>
            <person name="Tallon L."/>
            <person name="Sadzewicz L."/>
            <person name="Zhao X."/>
            <person name="Boylan J."/>
            <person name="Ott S."/>
            <person name="Bowen H."/>
            <person name="Vavikolanu K."/>
            <person name="Mehta A."/>
            <person name="Aluvathingal J."/>
            <person name="Nadendla S."/>
            <person name="Myers T."/>
            <person name="Yan Y."/>
            <person name="Sichtig H."/>
        </authorList>
    </citation>
    <scope>NUCLEOTIDE SEQUENCE [LARGE SCALE GENOMIC DNA]</scope>
    <source>
        <strain evidence="8 9">FDAARGOS_1161</strain>
    </source>
</reference>
<dbReference type="GO" id="GO:0005886">
    <property type="term" value="C:plasma membrane"/>
    <property type="evidence" value="ECO:0007669"/>
    <property type="project" value="UniProtKB-SubCell"/>
</dbReference>
<comment type="subcellular location">
    <subcellularLocation>
        <location evidence="1 6">Cell membrane</location>
        <topology evidence="1 6">Multi-pass membrane protein</topology>
    </subcellularLocation>
</comment>
<dbReference type="PANTHER" id="PTHR12677:SF59">
    <property type="entry name" value="GOLGI APPARATUS MEMBRANE PROTEIN TVP38-RELATED"/>
    <property type="match status" value="1"/>
</dbReference>
<dbReference type="InterPro" id="IPR015414">
    <property type="entry name" value="TMEM64"/>
</dbReference>
<accession>A0A974NQ03</accession>
<evidence type="ECO:0000313" key="9">
    <source>
        <dbReference type="Proteomes" id="UP000595254"/>
    </source>
</evidence>
<dbReference type="RefSeq" id="WP_051387327.1">
    <property type="nucleotide sequence ID" value="NZ_CP068053.1"/>
</dbReference>
<evidence type="ECO:0000256" key="2">
    <source>
        <dbReference type="ARBA" id="ARBA00022475"/>
    </source>
</evidence>
<dbReference type="EMBL" id="CP068053">
    <property type="protein sequence ID" value="QQT01862.1"/>
    <property type="molecule type" value="Genomic_DNA"/>
</dbReference>
<feature type="transmembrane region" description="Helical" evidence="6">
    <location>
        <begin position="194"/>
        <end position="213"/>
    </location>
</feature>
<evidence type="ECO:0000313" key="8">
    <source>
        <dbReference type="EMBL" id="QQT01862.1"/>
    </source>
</evidence>
<feature type="transmembrane region" description="Helical" evidence="6">
    <location>
        <begin position="131"/>
        <end position="152"/>
    </location>
</feature>
<evidence type="ECO:0000256" key="1">
    <source>
        <dbReference type="ARBA" id="ARBA00004651"/>
    </source>
</evidence>
<evidence type="ECO:0000256" key="3">
    <source>
        <dbReference type="ARBA" id="ARBA00022692"/>
    </source>
</evidence>
<name>A0A974NQ03_PERPY</name>
<dbReference type="Pfam" id="PF09335">
    <property type="entry name" value="VTT_dom"/>
    <property type="match status" value="1"/>
</dbReference>
<evidence type="ECO:0000259" key="7">
    <source>
        <dbReference type="Pfam" id="PF09335"/>
    </source>
</evidence>
<evidence type="ECO:0000256" key="4">
    <source>
        <dbReference type="ARBA" id="ARBA00022989"/>
    </source>
</evidence>
<keyword evidence="2 6" id="KW-1003">Cell membrane</keyword>
<evidence type="ECO:0000256" key="6">
    <source>
        <dbReference type="RuleBase" id="RU366058"/>
    </source>
</evidence>
<keyword evidence="9" id="KW-1185">Reference proteome</keyword>
<keyword evidence="5 6" id="KW-0472">Membrane</keyword>
<feature type="domain" description="VTT" evidence="7">
    <location>
        <begin position="74"/>
        <end position="180"/>
    </location>
</feature>
<dbReference type="AlphaFoldDB" id="A0A974NQ03"/>
<comment type="similarity">
    <text evidence="6">Belongs to the TVP38/TMEM64 family.</text>
</comment>
<sequence length="221" mass="25345">MGGNRKYFKIFYALIPILLGCLFYFMNQDLFKALSNGETKQIKLLLTDNMIYLYLFMLIIMVIQNSFTLIPLILIITINISLFGLVIGFIWSVFTSIVAAVIIFFCIRYLFQDMLTKKVKPELIQKVEKNGFMYVFQARIFPFVPTSLVNILAGLSSISFYKYLLATSLGNFIYFFALALVPAGLISLDLNKNLLWALVGASIVIYVCFKKFYKKRKDSAN</sequence>